<dbReference type="EMBL" id="JAZGUE010000007">
    <property type="protein sequence ID" value="KAL2264490.1"/>
    <property type="molecule type" value="Genomic_DNA"/>
</dbReference>
<accession>A0ABR4D284</accession>
<protein>
    <recommendedName>
        <fullName evidence="1">Heterokaryon incompatibility domain-containing protein</fullName>
    </recommendedName>
</protein>
<dbReference type="Proteomes" id="UP001600064">
    <property type="component" value="Unassembled WGS sequence"/>
</dbReference>
<keyword evidence="3" id="KW-1185">Reference proteome</keyword>
<evidence type="ECO:0000313" key="2">
    <source>
        <dbReference type="EMBL" id="KAL2264490.1"/>
    </source>
</evidence>
<sequence length="116" mass="13355">MLSSPILEYVENLPKQKRTGNEKKDIWVLQLWIDAICIDQWNATQETTVQIPLMVEIYSRAARVTAWLGADTKDLDTFFSFHDVALPRLQFSMNHLSPRRLSGSPLRCCKEHNPGI</sequence>
<dbReference type="RefSeq" id="XP_070863217.1">
    <property type="nucleotide sequence ID" value="XM_071013775.1"/>
</dbReference>
<dbReference type="PANTHER" id="PTHR24148">
    <property type="entry name" value="ANKYRIN REPEAT DOMAIN-CONTAINING PROTEIN 39 HOMOLOG-RELATED"/>
    <property type="match status" value="1"/>
</dbReference>
<dbReference type="Pfam" id="PF06985">
    <property type="entry name" value="HET"/>
    <property type="match status" value="1"/>
</dbReference>
<reference evidence="2 3" key="1">
    <citation type="journal article" date="2024" name="Commun. Biol.">
        <title>Comparative genomic analysis of thermophilic fungi reveals convergent evolutionary adaptations and gene losses.</title>
        <authorList>
            <person name="Steindorff A.S."/>
            <person name="Aguilar-Pontes M.V."/>
            <person name="Robinson A.J."/>
            <person name="Andreopoulos B."/>
            <person name="LaButti K."/>
            <person name="Kuo A."/>
            <person name="Mondo S."/>
            <person name="Riley R."/>
            <person name="Otillar R."/>
            <person name="Haridas S."/>
            <person name="Lipzen A."/>
            <person name="Grimwood J."/>
            <person name="Schmutz J."/>
            <person name="Clum A."/>
            <person name="Reid I.D."/>
            <person name="Moisan M.C."/>
            <person name="Butler G."/>
            <person name="Nguyen T.T.M."/>
            <person name="Dewar K."/>
            <person name="Conant G."/>
            <person name="Drula E."/>
            <person name="Henrissat B."/>
            <person name="Hansel C."/>
            <person name="Singer S."/>
            <person name="Hutchinson M.I."/>
            <person name="de Vries R.P."/>
            <person name="Natvig D.O."/>
            <person name="Powell A.J."/>
            <person name="Tsang A."/>
            <person name="Grigoriev I.V."/>
        </authorList>
    </citation>
    <scope>NUCLEOTIDE SEQUENCE [LARGE SCALE GENOMIC DNA]</scope>
    <source>
        <strain evidence="2 3">ATCC 22073</strain>
    </source>
</reference>
<dbReference type="PANTHER" id="PTHR24148:SF64">
    <property type="entry name" value="HETEROKARYON INCOMPATIBILITY DOMAIN-CONTAINING PROTEIN"/>
    <property type="match status" value="1"/>
</dbReference>
<proteinExistence type="predicted"/>
<name>A0ABR4D284_9PEZI</name>
<evidence type="ECO:0000259" key="1">
    <source>
        <dbReference type="Pfam" id="PF06985"/>
    </source>
</evidence>
<comment type="caution">
    <text evidence="2">The sequence shown here is derived from an EMBL/GenBank/DDBJ whole genome shotgun (WGS) entry which is preliminary data.</text>
</comment>
<organism evidence="2 3">
    <name type="scientific">Remersonia thermophila</name>
    <dbReference type="NCBI Taxonomy" id="72144"/>
    <lineage>
        <taxon>Eukaryota</taxon>
        <taxon>Fungi</taxon>
        <taxon>Dikarya</taxon>
        <taxon>Ascomycota</taxon>
        <taxon>Pezizomycotina</taxon>
        <taxon>Sordariomycetes</taxon>
        <taxon>Sordariomycetidae</taxon>
        <taxon>Sordariales</taxon>
        <taxon>Sordariales incertae sedis</taxon>
        <taxon>Remersonia</taxon>
    </lineage>
</organism>
<dbReference type="InterPro" id="IPR010730">
    <property type="entry name" value="HET"/>
</dbReference>
<evidence type="ECO:0000313" key="3">
    <source>
        <dbReference type="Proteomes" id="UP001600064"/>
    </source>
</evidence>
<dbReference type="InterPro" id="IPR052895">
    <property type="entry name" value="HetReg/Transcr_Mod"/>
</dbReference>
<feature type="domain" description="Heterokaryon incompatibility" evidence="1">
    <location>
        <begin position="30"/>
        <end position="75"/>
    </location>
</feature>
<gene>
    <name evidence="2" type="ORF">VTJ83DRAFT_7000</name>
</gene>
<dbReference type="GeneID" id="98128419"/>